<dbReference type="Proteomes" id="UP000216411">
    <property type="component" value="Unassembled WGS sequence"/>
</dbReference>
<organism evidence="2 3">
    <name type="scientific">Lachnotalea glycerini</name>
    <dbReference type="NCBI Taxonomy" id="1763509"/>
    <lineage>
        <taxon>Bacteria</taxon>
        <taxon>Bacillati</taxon>
        <taxon>Bacillota</taxon>
        <taxon>Clostridia</taxon>
        <taxon>Lachnospirales</taxon>
        <taxon>Lachnospiraceae</taxon>
        <taxon>Lachnotalea</taxon>
    </lineage>
</organism>
<comment type="caution">
    <text evidence="2">The sequence shown here is derived from an EMBL/GenBank/DDBJ whole genome shotgun (WGS) entry which is preliminary data.</text>
</comment>
<evidence type="ECO:0000313" key="3">
    <source>
        <dbReference type="Proteomes" id="UP000216411"/>
    </source>
</evidence>
<accession>A0A371JC18</accession>
<sequence length="128" mass="13868">MKKVISIFICAMMVLMMNPLTSHASDSIGFSGSYTDSIASSTFTVHGSSIYCTYDITPIYGEYVSSATVALQYYDNGSWSDFKSQEVYVNYPSSGGSVNFGGLITGTFRVKISCSRDVESMSGVVSYN</sequence>
<keyword evidence="3" id="KW-1185">Reference proteome</keyword>
<name>A0A371JC18_9FIRM</name>
<feature type="chain" id="PRO_5017083946" evidence="1">
    <location>
        <begin position="25"/>
        <end position="128"/>
    </location>
</feature>
<dbReference type="EMBL" id="NOKA02000041">
    <property type="protein sequence ID" value="RDY30304.1"/>
    <property type="molecule type" value="Genomic_DNA"/>
</dbReference>
<gene>
    <name evidence="2" type="ORF">CG710_015330</name>
</gene>
<reference evidence="2 3" key="1">
    <citation type="journal article" date="2017" name="Genome Announc.">
        <title>Draft Genome Sequence of a Sporulating and Motile Strain of Lachnotalea glycerini Isolated from Water in Quebec City, Canada.</title>
        <authorList>
            <person name="Maheux A.F."/>
            <person name="Boudreau D.K."/>
            <person name="Berube E."/>
            <person name="Boissinot M."/>
            <person name="Raymond F."/>
            <person name="Brodeur S."/>
            <person name="Corbeil J."/>
            <person name="Isabel S."/>
            <person name="Omar R.F."/>
            <person name="Bergeron M.G."/>
        </authorList>
    </citation>
    <scope>NUCLEOTIDE SEQUENCE [LARGE SCALE GENOMIC DNA]</scope>
    <source>
        <strain evidence="2 3">CCRI-19302</strain>
    </source>
</reference>
<evidence type="ECO:0000313" key="2">
    <source>
        <dbReference type="EMBL" id="RDY30304.1"/>
    </source>
</evidence>
<feature type="signal peptide" evidence="1">
    <location>
        <begin position="1"/>
        <end position="24"/>
    </location>
</feature>
<protein>
    <submittedName>
        <fullName evidence="2">Uncharacterized protein</fullName>
    </submittedName>
</protein>
<keyword evidence="1" id="KW-0732">Signal</keyword>
<evidence type="ECO:0000256" key="1">
    <source>
        <dbReference type="SAM" id="SignalP"/>
    </source>
</evidence>
<proteinExistence type="predicted"/>
<dbReference type="AlphaFoldDB" id="A0A371JC18"/>
<dbReference type="RefSeq" id="WP_094376323.1">
    <property type="nucleotide sequence ID" value="NZ_NOKA02000041.1"/>
</dbReference>